<proteinExistence type="predicted"/>
<feature type="transmembrane region" description="Helical" evidence="5">
    <location>
        <begin position="201"/>
        <end position="219"/>
    </location>
</feature>
<gene>
    <name evidence="7" type="ORF">g.2396</name>
</gene>
<dbReference type="InterPro" id="IPR051572">
    <property type="entry name" value="VTC_Complex_Subunit"/>
</dbReference>
<evidence type="ECO:0000256" key="2">
    <source>
        <dbReference type="ARBA" id="ARBA00022692"/>
    </source>
</evidence>
<evidence type="ECO:0000256" key="1">
    <source>
        <dbReference type="ARBA" id="ARBA00004127"/>
    </source>
</evidence>
<organism evidence="7">
    <name type="scientific">Auxenochlorella protothecoides</name>
    <name type="common">Green microalga</name>
    <name type="synonym">Chlorella protothecoides</name>
    <dbReference type="NCBI Taxonomy" id="3075"/>
    <lineage>
        <taxon>Eukaryota</taxon>
        <taxon>Viridiplantae</taxon>
        <taxon>Chlorophyta</taxon>
        <taxon>core chlorophytes</taxon>
        <taxon>Trebouxiophyceae</taxon>
        <taxon>Chlorellales</taxon>
        <taxon>Chlorellaceae</taxon>
        <taxon>Auxenochlorella</taxon>
    </lineage>
</organism>
<dbReference type="PANTHER" id="PTHR46140">
    <property type="entry name" value="VACUOLAR TRANSPORTER CHAPERONE 1-RELATED"/>
    <property type="match status" value="1"/>
</dbReference>
<dbReference type="Pfam" id="PF02656">
    <property type="entry name" value="DUF202"/>
    <property type="match status" value="1"/>
</dbReference>
<keyword evidence="4 5" id="KW-0472">Membrane</keyword>
<evidence type="ECO:0000313" key="7">
    <source>
        <dbReference type="EMBL" id="JAT70175.1"/>
    </source>
</evidence>
<comment type="subcellular location">
    <subcellularLocation>
        <location evidence="1">Endomembrane system</location>
        <topology evidence="1">Multi-pass membrane protein</topology>
    </subcellularLocation>
</comment>
<dbReference type="AlphaFoldDB" id="A0A1D1ZTX0"/>
<protein>
    <recommendedName>
        <fullName evidence="6">DUF202 domain-containing protein</fullName>
    </recommendedName>
</protein>
<feature type="transmembrane region" description="Helical" evidence="5">
    <location>
        <begin position="118"/>
        <end position="139"/>
    </location>
</feature>
<accession>A0A1D1ZTX0</accession>
<keyword evidence="3 5" id="KW-1133">Transmembrane helix</keyword>
<evidence type="ECO:0000259" key="6">
    <source>
        <dbReference type="Pfam" id="PF02656"/>
    </source>
</evidence>
<keyword evidence="2 5" id="KW-0812">Transmembrane</keyword>
<dbReference type="InterPro" id="IPR003807">
    <property type="entry name" value="DUF202"/>
</dbReference>
<reference evidence="7" key="1">
    <citation type="submission" date="2015-08" db="EMBL/GenBank/DDBJ databases">
        <authorList>
            <person name="Babu N.S."/>
            <person name="Beckwith C.J."/>
            <person name="Beseler K.G."/>
            <person name="Brison A."/>
            <person name="Carone J.V."/>
            <person name="Caskin T.P."/>
            <person name="Diamond M."/>
            <person name="Durham M.E."/>
            <person name="Foxe J.M."/>
            <person name="Go M."/>
            <person name="Henderson B.A."/>
            <person name="Jones I.B."/>
            <person name="McGettigan J.A."/>
            <person name="Micheletti S.J."/>
            <person name="Nasrallah M.E."/>
            <person name="Ortiz D."/>
            <person name="Piller C.R."/>
            <person name="Privatt S.R."/>
            <person name="Schneider S.L."/>
            <person name="Sharp S."/>
            <person name="Smith T.C."/>
            <person name="Stanton J.D."/>
            <person name="Ullery H.E."/>
            <person name="Wilson R.J."/>
            <person name="Serrano M.G."/>
            <person name="Buck G."/>
            <person name="Lee V."/>
            <person name="Wang Y."/>
            <person name="Carvalho R."/>
            <person name="Voegtly L."/>
            <person name="Shi R."/>
            <person name="Duckworth R."/>
            <person name="Johnson A."/>
            <person name="Loviza R."/>
            <person name="Walstead R."/>
            <person name="Shah Z."/>
            <person name="Kiflezghi M."/>
            <person name="Wade K."/>
            <person name="Ball S.L."/>
            <person name="Bradley K.W."/>
            <person name="Asai D.J."/>
            <person name="Bowman C.A."/>
            <person name="Russell D.A."/>
            <person name="Pope W.H."/>
            <person name="Jacobs-Sera D."/>
            <person name="Hendrix R.W."/>
            <person name="Hatfull G.F."/>
        </authorList>
    </citation>
    <scope>NUCLEOTIDE SEQUENCE</scope>
</reference>
<feature type="non-terminal residue" evidence="7">
    <location>
        <position position="1"/>
    </location>
</feature>
<evidence type="ECO:0000256" key="3">
    <source>
        <dbReference type="ARBA" id="ARBA00022989"/>
    </source>
</evidence>
<dbReference type="PANTHER" id="PTHR46140:SF1">
    <property type="entry name" value="VACUOLAR TRANSPORTER CHAPERONE COMPLEX SUBUNIT 4-RELATED"/>
    <property type="match status" value="1"/>
</dbReference>
<dbReference type="EMBL" id="GDKF01008447">
    <property type="protein sequence ID" value="JAT70175.1"/>
    <property type="molecule type" value="Transcribed_RNA"/>
</dbReference>
<dbReference type="GO" id="GO:0012505">
    <property type="term" value="C:endomembrane system"/>
    <property type="evidence" value="ECO:0007669"/>
    <property type="project" value="UniProtKB-SubCell"/>
</dbReference>
<evidence type="ECO:0000256" key="5">
    <source>
        <dbReference type="SAM" id="Phobius"/>
    </source>
</evidence>
<sequence length="226" mass="24538">RSLRARVQEESQGHLHRASLLGAERALVQVPAASSIRTQIGPLHIFAKFRGAERQGCRHRDSAGAQGCPRPLAMASSSAVTDQLFGTLGHTEGALYQLPRKIPLRIEPKTYFANERTFLAWLSMATTLGTVATAIAGFSVEDGDASGRKSSISPRTVELISMLLLPISVGMIVYALFIFYSRSENIRKKRIGFFDEKVGPLSVAIVVMISLTLILASAIKDVVSSR</sequence>
<feature type="transmembrane region" description="Helical" evidence="5">
    <location>
        <begin position="159"/>
        <end position="180"/>
    </location>
</feature>
<name>A0A1D1ZTX0_AUXPR</name>
<evidence type="ECO:0000256" key="4">
    <source>
        <dbReference type="ARBA" id="ARBA00023136"/>
    </source>
</evidence>
<feature type="domain" description="DUF202" evidence="6">
    <location>
        <begin position="109"/>
        <end position="183"/>
    </location>
</feature>